<dbReference type="SUPFAM" id="SSF53335">
    <property type="entry name" value="S-adenosyl-L-methionine-dependent methyltransferases"/>
    <property type="match status" value="1"/>
</dbReference>
<evidence type="ECO:0000256" key="2">
    <source>
        <dbReference type="ARBA" id="ARBA00005891"/>
    </source>
</evidence>
<comment type="similarity">
    <text evidence="2 9">Belongs to the NDUFAF7 family.</text>
</comment>
<dbReference type="GO" id="GO:0005739">
    <property type="term" value="C:mitochondrion"/>
    <property type="evidence" value="ECO:0007669"/>
    <property type="project" value="UniProtKB-SubCell"/>
</dbReference>
<evidence type="ECO:0000256" key="3">
    <source>
        <dbReference type="ARBA" id="ARBA00022603"/>
    </source>
</evidence>
<keyword evidence="5" id="KW-0809">Transit peptide</keyword>
<dbReference type="EC" id="2.1.1.320" evidence="9"/>
<evidence type="ECO:0000256" key="9">
    <source>
        <dbReference type="RuleBase" id="RU364114"/>
    </source>
</evidence>
<keyword evidence="6 9" id="KW-0496">Mitochondrion</keyword>
<evidence type="ECO:0000256" key="4">
    <source>
        <dbReference type="ARBA" id="ARBA00022679"/>
    </source>
</evidence>
<dbReference type="InterPro" id="IPR003788">
    <property type="entry name" value="NDUFAF7"/>
</dbReference>
<keyword evidence="11" id="KW-1185">Reference proteome</keyword>
<reference evidence="10 11" key="1">
    <citation type="submission" date="2024-09" db="EMBL/GenBank/DDBJ databases">
        <title>Chromosome-scale assembly of Riccia fluitans.</title>
        <authorList>
            <person name="Paukszto L."/>
            <person name="Sawicki J."/>
            <person name="Karawczyk K."/>
            <person name="Piernik-Szablinska J."/>
            <person name="Szczecinska M."/>
            <person name="Mazdziarz M."/>
        </authorList>
    </citation>
    <scope>NUCLEOTIDE SEQUENCE [LARGE SCALE GENOMIC DNA]</scope>
    <source>
        <strain evidence="10">Rf_01</strain>
        <tissue evidence="10">Aerial parts of the thallus</tissue>
    </source>
</reference>
<dbReference type="AlphaFoldDB" id="A0ABD1YZV5"/>
<evidence type="ECO:0000256" key="5">
    <source>
        <dbReference type="ARBA" id="ARBA00022946"/>
    </source>
</evidence>
<dbReference type="GO" id="GO:0035243">
    <property type="term" value="F:protein-arginine omega-N symmetric methyltransferase activity"/>
    <property type="evidence" value="ECO:0007669"/>
    <property type="project" value="UniProtKB-EC"/>
</dbReference>
<keyword evidence="3 9" id="KW-0489">Methyltransferase</keyword>
<dbReference type="Proteomes" id="UP001605036">
    <property type="component" value="Unassembled WGS sequence"/>
</dbReference>
<organism evidence="10 11">
    <name type="scientific">Riccia fluitans</name>
    <dbReference type="NCBI Taxonomy" id="41844"/>
    <lineage>
        <taxon>Eukaryota</taxon>
        <taxon>Viridiplantae</taxon>
        <taxon>Streptophyta</taxon>
        <taxon>Embryophyta</taxon>
        <taxon>Marchantiophyta</taxon>
        <taxon>Marchantiopsida</taxon>
        <taxon>Marchantiidae</taxon>
        <taxon>Marchantiales</taxon>
        <taxon>Ricciaceae</taxon>
        <taxon>Riccia</taxon>
    </lineage>
</organism>
<comment type="function">
    <text evidence="8">Arginine methyltransferase involved in the assembly or stability of mitochondrial NADH:ubiquinone oxidoreductase complex (complex I). Acts by mediating symmetric dimethylation of 'Arg-118' of NDUFS2 after it assembles into the complex I, stabilizing the early intermediate complex.</text>
</comment>
<keyword evidence="4 9" id="KW-0808">Transferase</keyword>
<comment type="subcellular location">
    <subcellularLocation>
        <location evidence="1 9">Mitochondrion</location>
    </subcellularLocation>
</comment>
<dbReference type="GO" id="GO:0032259">
    <property type="term" value="P:methylation"/>
    <property type="evidence" value="ECO:0007669"/>
    <property type="project" value="UniProtKB-KW"/>
</dbReference>
<evidence type="ECO:0000256" key="7">
    <source>
        <dbReference type="ARBA" id="ARBA00048612"/>
    </source>
</evidence>
<sequence length="481" mass="53248">MASFIYRSLSRSTFHCCGSRHSAVRTFALHRALCTDTDTHGAKPGPSIEEPTLTIDRSGLYQQGVHSHTKPGREFTSAMSKHLDAIIRFRGGPISVAEYMEEVLTNPTAGFYMNRDVFGVEGDFVTSPEISQMFGELIGVWSTCLWHQMGQPSQVALIELGPGRGTLMADLIRGTSKFDEFSRAVSLHLVECSPALRKLQAEKLQCVPCDKNPEQKRSKISGSAVNWYMDLSEVPRGDRLPLIIIAHEFYDALPVHQFQKTPRGWCEKLVDIGESPGEPFRFVLSPRPTTASRRYLTKRLSWATEEEKANLDHVEVCPLSFKYTSTIAKRISEDGGGALIIDYGDDGIIKDSLQAIRKHKFTPVLEDPGLADLSAHVDFRAIRHAATEAAAGRVAVYGPITQSKFLGMLGINFRLEALLNNATEEQAEALQLGYWRLVGEGPAPWVEDEKEELSQTGMGTQYKVLAVVDSSLSTPIGFEKS</sequence>
<dbReference type="InterPro" id="IPR038375">
    <property type="entry name" value="NDUFAF7_sf"/>
</dbReference>
<name>A0ABD1YZV5_9MARC</name>
<evidence type="ECO:0000256" key="6">
    <source>
        <dbReference type="ARBA" id="ARBA00023128"/>
    </source>
</evidence>
<protein>
    <recommendedName>
        <fullName evidence="9">Protein arginine methyltransferase NDUFAF7</fullName>
        <ecNumber evidence="9">2.1.1.320</ecNumber>
    </recommendedName>
</protein>
<comment type="catalytic activity">
    <reaction evidence="7 9">
        <text>L-arginyl-[protein] + 2 S-adenosyl-L-methionine = N(omega),N(omega)'-dimethyl-L-arginyl-[protein] + 2 S-adenosyl-L-homocysteine + 2 H(+)</text>
        <dbReference type="Rhea" id="RHEA:48108"/>
        <dbReference type="Rhea" id="RHEA-COMP:10532"/>
        <dbReference type="Rhea" id="RHEA-COMP:11992"/>
        <dbReference type="ChEBI" id="CHEBI:15378"/>
        <dbReference type="ChEBI" id="CHEBI:29965"/>
        <dbReference type="ChEBI" id="CHEBI:57856"/>
        <dbReference type="ChEBI" id="CHEBI:59789"/>
        <dbReference type="ChEBI" id="CHEBI:88221"/>
        <dbReference type="EC" id="2.1.1.320"/>
    </reaction>
</comment>
<dbReference type="Pfam" id="PF02636">
    <property type="entry name" value="Methyltransf_28"/>
    <property type="match status" value="1"/>
</dbReference>
<comment type="caution">
    <text evidence="10">The sequence shown here is derived from an EMBL/GenBank/DDBJ whole genome shotgun (WGS) entry which is preliminary data.</text>
</comment>
<gene>
    <name evidence="10" type="ORF">R1flu_007799</name>
</gene>
<evidence type="ECO:0000256" key="8">
    <source>
        <dbReference type="ARBA" id="ARBA00054758"/>
    </source>
</evidence>
<evidence type="ECO:0000313" key="10">
    <source>
        <dbReference type="EMBL" id="KAL2636320.1"/>
    </source>
</evidence>
<dbReference type="PANTHER" id="PTHR12049">
    <property type="entry name" value="PROTEIN ARGININE METHYLTRANSFERASE NDUFAF7, MITOCHONDRIAL"/>
    <property type="match status" value="1"/>
</dbReference>
<dbReference type="FunFam" id="3.40.50.12710:FF:000001">
    <property type="entry name" value="Protein arginine methyltransferase NDUFAF7"/>
    <property type="match status" value="1"/>
</dbReference>
<evidence type="ECO:0000313" key="11">
    <source>
        <dbReference type="Proteomes" id="UP001605036"/>
    </source>
</evidence>
<dbReference type="InterPro" id="IPR029063">
    <property type="entry name" value="SAM-dependent_MTases_sf"/>
</dbReference>
<proteinExistence type="inferred from homology"/>
<dbReference type="PANTHER" id="PTHR12049:SF7">
    <property type="entry name" value="PROTEIN ARGININE METHYLTRANSFERASE NDUFAF7, MITOCHONDRIAL"/>
    <property type="match status" value="1"/>
</dbReference>
<dbReference type="Gene3D" id="3.40.50.12710">
    <property type="match status" value="1"/>
</dbReference>
<accession>A0ABD1YZV5</accession>
<dbReference type="EMBL" id="JBHFFA010000003">
    <property type="protein sequence ID" value="KAL2636320.1"/>
    <property type="molecule type" value="Genomic_DNA"/>
</dbReference>
<evidence type="ECO:0000256" key="1">
    <source>
        <dbReference type="ARBA" id="ARBA00004173"/>
    </source>
</evidence>
<dbReference type="GO" id="GO:0032981">
    <property type="term" value="P:mitochondrial respiratory chain complex I assembly"/>
    <property type="evidence" value="ECO:0007669"/>
    <property type="project" value="UniProtKB-ARBA"/>
</dbReference>